<accession>A0A1R4H3E3</accession>
<dbReference type="Gene3D" id="2.40.160.100">
    <property type="match status" value="1"/>
</dbReference>
<evidence type="ECO:0000256" key="1">
    <source>
        <dbReference type="SAM" id="SignalP"/>
    </source>
</evidence>
<organism evidence="3 4">
    <name type="scientific">Crenothrix polyspora</name>
    <dbReference type="NCBI Taxonomy" id="360316"/>
    <lineage>
        <taxon>Bacteria</taxon>
        <taxon>Pseudomonadati</taxon>
        <taxon>Pseudomonadota</taxon>
        <taxon>Gammaproteobacteria</taxon>
        <taxon>Methylococcales</taxon>
        <taxon>Crenotrichaceae</taxon>
        <taxon>Crenothrix</taxon>
    </lineage>
</organism>
<reference evidence="4" key="1">
    <citation type="submission" date="2017-02" db="EMBL/GenBank/DDBJ databases">
        <authorList>
            <person name="Daims H."/>
        </authorList>
    </citation>
    <scope>NUCLEOTIDE SEQUENCE [LARGE SCALE GENOMIC DNA]</scope>
</reference>
<dbReference type="OrthoDB" id="7869509at2"/>
<evidence type="ECO:0000313" key="3">
    <source>
        <dbReference type="EMBL" id="SJM90778.1"/>
    </source>
</evidence>
<keyword evidence="4" id="KW-1185">Reference proteome</keyword>
<evidence type="ECO:0000313" key="4">
    <source>
        <dbReference type="Proteomes" id="UP000195442"/>
    </source>
</evidence>
<dbReference type="Proteomes" id="UP000195442">
    <property type="component" value="Unassembled WGS sequence"/>
</dbReference>
<dbReference type="RefSeq" id="WP_087146240.1">
    <property type="nucleotide sequence ID" value="NZ_FUKJ01000096.1"/>
</dbReference>
<feature type="domain" description="Alginate export" evidence="2">
    <location>
        <begin position="197"/>
        <end position="609"/>
    </location>
</feature>
<sequence>MQTIRKIAHALAGIMLCMAYSQARAGNFDKEWFRIFGRWDGDELRADNIQLRLPDKDTTKGQVSGRIDKINYQQRTLLIGPFTINWSDDTRFDHITPDQLKVGMTLKVSGTIAGLNRFMPRRIGLESSPYAPGSLQVTGLSSPSTERLDGEHAFTVLNIPVHTTQNGYNIFKSLIRRQDVRRPDDQFKFNLLGKPVTIGGEYDLNPVFRDDFDLKRNEQDGSVRLDQELKLEAFYPISNFTAVFLSFKGITGSRFNMASDSTDRTAVELARDETWILFDRIAGTGFGLQFGNQNVSETREWWWDKDMDALRFYYNHGPIHFELMGGKQIGGESTLQSIDPEHDEVYRVMGLASWMWRSKQRLEFFFLKQWDRSSRDTPGRVIKRVNRDTYDDDMAWFGFRAIGELGLDDYGTLNYWVDVAGVHGDETVYKYQSIDNTPLTKVDRVNQNTVNGWAFDIGAFWTLPVKYEPTFTLSYARASGDSDPNHGGNSTFRQTGINRNKWRFNGVNRFRVYGELLRPELSNLGILTTALGVRMLKNSSIELVYHKYDQVEAIGNLRDANINAAPNGINKDIGQELDLVMNFREWKRLEIGVTAAVFDPGKAFDDKKDLAYSISLDVNYNF</sequence>
<dbReference type="AlphaFoldDB" id="A0A1R4H3E3"/>
<protein>
    <recommendedName>
        <fullName evidence="2">Alginate export domain-containing protein</fullName>
    </recommendedName>
</protein>
<feature type="chain" id="PRO_5012842549" description="Alginate export domain-containing protein" evidence="1">
    <location>
        <begin position="26"/>
        <end position="622"/>
    </location>
</feature>
<dbReference type="InterPro" id="IPR025388">
    <property type="entry name" value="Alginate_export_dom"/>
</dbReference>
<evidence type="ECO:0000259" key="2">
    <source>
        <dbReference type="Pfam" id="PF13372"/>
    </source>
</evidence>
<dbReference type="Pfam" id="PF13372">
    <property type="entry name" value="Alginate_exp"/>
    <property type="match status" value="1"/>
</dbReference>
<keyword evidence="1" id="KW-0732">Signal</keyword>
<feature type="signal peptide" evidence="1">
    <location>
        <begin position="1"/>
        <end position="25"/>
    </location>
</feature>
<proteinExistence type="predicted"/>
<gene>
    <name evidence="3" type="ORF">CRENPOLYSF2_1850001</name>
</gene>
<dbReference type="EMBL" id="FUKJ01000096">
    <property type="protein sequence ID" value="SJM90778.1"/>
    <property type="molecule type" value="Genomic_DNA"/>
</dbReference>
<dbReference type="InterPro" id="IPR053728">
    <property type="entry name" value="Alginate_Permeability_Chnl"/>
</dbReference>
<name>A0A1R4H3E3_9GAMM</name>